<dbReference type="Gene3D" id="3.40.50.720">
    <property type="entry name" value="NAD(P)-binding Rossmann-like Domain"/>
    <property type="match status" value="1"/>
</dbReference>
<organism evidence="2 3">
    <name type="scientific">Deinococcus marmoris</name>
    <dbReference type="NCBI Taxonomy" id="249408"/>
    <lineage>
        <taxon>Bacteria</taxon>
        <taxon>Thermotogati</taxon>
        <taxon>Deinococcota</taxon>
        <taxon>Deinococci</taxon>
        <taxon>Deinococcales</taxon>
        <taxon>Deinococcaceae</taxon>
        <taxon>Deinococcus</taxon>
    </lineage>
</organism>
<dbReference type="Pfam" id="PF13460">
    <property type="entry name" value="NAD_binding_10"/>
    <property type="match status" value="1"/>
</dbReference>
<reference evidence="2 3" key="1">
    <citation type="submission" date="2017-01" db="EMBL/GenBank/DDBJ databases">
        <title>Genome Analysis of Deinococcus marmoris KOPRI26562.</title>
        <authorList>
            <person name="Kim J.H."/>
            <person name="Oh H.-M."/>
        </authorList>
    </citation>
    <scope>NUCLEOTIDE SEQUENCE [LARGE SCALE GENOMIC DNA]</scope>
    <source>
        <strain evidence="2 3">KOPRI26562</strain>
    </source>
</reference>
<dbReference type="STRING" id="249408.BOO71_0011335"/>
<dbReference type="RefSeq" id="WP_075835156.1">
    <property type="nucleotide sequence ID" value="NZ_MSTI01000135.1"/>
</dbReference>
<proteinExistence type="predicted"/>
<dbReference type="InterPro" id="IPR016040">
    <property type="entry name" value="NAD(P)-bd_dom"/>
</dbReference>
<dbReference type="GO" id="GO:0016646">
    <property type="term" value="F:oxidoreductase activity, acting on the CH-NH group of donors, NAD or NADP as acceptor"/>
    <property type="evidence" value="ECO:0007669"/>
    <property type="project" value="TreeGrafter"/>
</dbReference>
<name>A0A1U7NUS2_9DEIO</name>
<dbReference type="PANTHER" id="PTHR43355">
    <property type="entry name" value="FLAVIN REDUCTASE (NADPH)"/>
    <property type="match status" value="1"/>
</dbReference>
<sequence length="205" mass="22030">MNIAIFGGTGRTGSEIVRHALQDGHAVKALVRRLNSVKPQKGLTLVQGDARDAGAVERLIAGADAVISALSTDTTTTLTEATTAMIAGMKLHGVSRIVTIGTAGILESRTEPGKLRYQSSESHRKSTFAAEEHQRACEMLRASPLEWTVVCPTYLPDGEAVGSYRIERDYLPIDGQQISTGDTAAFAYAELLEQEHIGYRVGIAY</sequence>
<dbReference type="eggNOG" id="COG0702">
    <property type="taxonomic scope" value="Bacteria"/>
</dbReference>
<keyword evidence="3" id="KW-1185">Reference proteome</keyword>
<evidence type="ECO:0000313" key="3">
    <source>
        <dbReference type="Proteomes" id="UP000186607"/>
    </source>
</evidence>
<dbReference type="InterPro" id="IPR036291">
    <property type="entry name" value="NAD(P)-bd_dom_sf"/>
</dbReference>
<evidence type="ECO:0000259" key="1">
    <source>
        <dbReference type="Pfam" id="PF13460"/>
    </source>
</evidence>
<dbReference type="SUPFAM" id="SSF51735">
    <property type="entry name" value="NAD(P)-binding Rossmann-fold domains"/>
    <property type="match status" value="1"/>
</dbReference>
<protein>
    <submittedName>
        <fullName evidence="2">Flavohemoprotein (Hemoglobin-like protein) (Flavohemoglobin) (Nitric oxide dioxygenase)</fullName>
    </submittedName>
</protein>
<dbReference type="AlphaFoldDB" id="A0A1U7NUS2"/>
<keyword evidence="2" id="KW-0560">Oxidoreductase</keyword>
<evidence type="ECO:0000313" key="2">
    <source>
        <dbReference type="EMBL" id="OLV16673.1"/>
    </source>
</evidence>
<dbReference type="Proteomes" id="UP000186607">
    <property type="component" value="Unassembled WGS sequence"/>
</dbReference>
<dbReference type="GO" id="GO:0051213">
    <property type="term" value="F:dioxygenase activity"/>
    <property type="evidence" value="ECO:0007669"/>
    <property type="project" value="UniProtKB-KW"/>
</dbReference>
<dbReference type="PANTHER" id="PTHR43355:SF2">
    <property type="entry name" value="FLAVIN REDUCTASE (NADPH)"/>
    <property type="match status" value="1"/>
</dbReference>
<comment type="caution">
    <text evidence="2">The sequence shown here is derived from an EMBL/GenBank/DDBJ whole genome shotgun (WGS) entry which is preliminary data.</text>
</comment>
<gene>
    <name evidence="2" type="ORF">BOO71_0011335</name>
</gene>
<keyword evidence="2" id="KW-0223">Dioxygenase</keyword>
<accession>A0A1U7NUS2</accession>
<feature type="domain" description="NAD(P)-binding" evidence="1">
    <location>
        <begin position="7"/>
        <end position="191"/>
    </location>
</feature>
<dbReference type="OrthoDB" id="9785372at2"/>
<dbReference type="InterPro" id="IPR051606">
    <property type="entry name" value="Polyketide_Oxido-like"/>
</dbReference>
<dbReference type="EMBL" id="MSTI01000135">
    <property type="protein sequence ID" value="OLV16673.1"/>
    <property type="molecule type" value="Genomic_DNA"/>
</dbReference>